<dbReference type="PANTHER" id="PTHR42928:SF5">
    <property type="entry name" value="BLR1237 PROTEIN"/>
    <property type="match status" value="1"/>
</dbReference>
<dbReference type="EMBL" id="PNRF01000017">
    <property type="protein sequence ID" value="PMR75751.1"/>
    <property type="molecule type" value="Genomic_DNA"/>
</dbReference>
<sequence length="369" mass="39732">MFAHTTLTHAFTLKALSIAVLVAAGGSVAGPAMSDDFYEGKTIEMVVPFGEGGATYVAAQFLRPFLEKHLPGNPRVDVQTRPGGGSILGANWFEQNAEPDGETILFTTSSTSNPYVLDMEEVEYDLAAMRPAYSLPFGAVIYVSPNTGIDSPAGLREPDMPLIYGGIAAAASDLPTLLAFELLDLEIQAVLGFDGRGPARLAFERGETNIDFQFTPAYMSQVVDMVEAGSAVPIMTGGSVGDDGVLSERDTAFPDYPSVHEVYEELYGEAPSGVEWDAYQSIGAATFNYGLTAYLPEGTPDEILDIFEETIAAINDDPEYQEQSMDAIGGYSLLPASEVTESLREALQPSDEVREHLRTLLAEEYDVDF</sequence>
<feature type="chain" id="PRO_5014601248" description="Tricarboxylate transporter" evidence="2">
    <location>
        <begin position="35"/>
        <end position="369"/>
    </location>
</feature>
<dbReference type="InterPro" id="IPR042100">
    <property type="entry name" value="Bug_dom1"/>
</dbReference>
<gene>
    <name evidence="3" type="ORF">C1H69_08950</name>
</gene>
<evidence type="ECO:0000313" key="3">
    <source>
        <dbReference type="EMBL" id="PMR75751.1"/>
    </source>
</evidence>
<evidence type="ECO:0008006" key="5">
    <source>
        <dbReference type="Google" id="ProtNLM"/>
    </source>
</evidence>
<comment type="caution">
    <text evidence="3">The sequence shown here is derived from an EMBL/GenBank/DDBJ whole genome shotgun (WGS) entry which is preliminary data.</text>
</comment>
<dbReference type="Gene3D" id="3.40.190.10">
    <property type="entry name" value="Periplasmic binding protein-like II"/>
    <property type="match status" value="1"/>
</dbReference>
<reference evidence="3 4" key="1">
    <citation type="submission" date="2018-01" db="EMBL/GenBank/DDBJ databases">
        <title>Halomonas endophytica sp. nov., isolated from storage liquid in the stems of Populus euphratica.</title>
        <authorList>
            <person name="Chen C."/>
        </authorList>
    </citation>
    <scope>NUCLEOTIDE SEQUENCE [LARGE SCALE GENOMIC DNA]</scope>
    <source>
        <strain evidence="3 4">MC28</strain>
    </source>
</reference>
<comment type="similarity">
    <text evidence="1">Belongs to the UPF0065 (bug) family.</text>
</comment>
<dbReference type="InterPro" id="IPR005064">
    <property type="entry name" value="BUG"/>
</dbReference>
<proteinExistence type="inferred from homology"/>
<dbReference type="Proteomes" id="UP000235803">
    <property type="component" value="Unassembled WGS sequence"/>
</dbReference>
<dbReference type="PANTHER" id="PTHR42928">
    <property type="entry name" value="TRICARBOXYLATE-BINDING PROTEIN"/>
    <property type="match status" value="1"/>
</dbReference>
<evidence type="ECO:0000256" key="1">
    <source>
        <dbReference type="ARBA" id="ARBA00006987"/>
    </source>
</evidence>
<feature type="signal peptide" evidence="2">
    <location>
        <begin position="1"/>
        <end position="34"/>
    </location>
</feature>
<evidence type="ECO:0000313" key="4">
    <source>
        <dbReference type="Proteomes" id="UP000235803"/>
    </source>
</evidence>
<name>A0A2N7U5Q5_9GAMM</name>
<dbReference type="AlphaFoldDB" id="A0A2N7U5Q5"/>
<organism evidence="3 4">
    <name type="scientific">Billgrantia endophytica</name>
    <dbReference type="NCBI Taxonomy" id="2033802"/>
    <lineage>
        <taxon>Bacteria</taxon>
        <taxon>Pseudomonadati</taxon>
        <taxon>Pseudomonadota</taxon>
        <taxon>Gammaproteobacteria</taxon>
        <taxon>Oceanospirillales</taxon>
        <taxon>Halomonadaceae</taxon>
        <taxon>Billgrantia</taxon>
    </lineage>
</organism>
<keyword evidence="4" id="KW-1185">Reference proteome</keyword>
<dbReference type="RefSeq" id="WP_102653060.1">
    <property type="nucleotide sequence ID" value="NZ_PNRF01000017.1"/>
</dbReference>
<accession>A0A2N7U5Q5</accession>
<dbReference type="Gene3D" id="3.40.190.150">
    <property type="entry name" value="Bordetella uptake gene, domain 1"/>
    <property type="match status" value="1"/>
</dbReference>
<evidence type="ECO:0000256" key="2">
    <source>
        <dbReference type="SAM" id="SignalP"/>
    </source>
</evidence>
<keyword evidence="2" id="KW-0732">Signal</keyword>
<protein>
    <recommendedName>
        <fullName evidence="5">Tricarboxylate transporter</fullName>
    </recommendedName>
</protein>
<dbReference type="OrthoDB" id="9780943at2"/>